<dbReference type="Proteomes" id="UP000559010">
    <property type="component" value="Unassembled WGS sequence"/>
</dbReference>
<dbReference type="EMBL" id="JABBNU010000012">
    <property type="protein sequence ID" value="NMM50369.1"/>
    <property type="molecule type" value="Genomic_DNA"/>
</dbReference>
<sequence>MKILIKVLMAVTIASTFQSCYKPGPAVPLEGIWWTMVSYRRDCNPDDFVYEEYDCEKEYCTEYIFRDNVLNIYEYNSMGEETIYQYAYQKNGNQIFYDKNNIINDGIGEVVISYNISGRTLNIEEYEVGGCHVDRVLETN</sequence>
<evidence type="ECO:0000313" key="1">
    <source>
        <dbReference type="EMBL" id="NMM50369.1"/>
    </source>
</evidence>
<dbReference type="AlphaFoldDB" id="A0A848J7J2"/>
<dbReference type="PROSITE" id="PS51257">
    <property type="entry name" value="PROKAR_LIPOPROTEIN"/>
    <property type="match status" value="1"/>
</dbReference>
<proteinExistence type="predicted"/>
<evidence type="ECO:0000313" key="2">
    <source>
        <dbReference type="Proteomes" id="UP000559010"/>
    </source>
</evidence>
<accession>A0A848J7J2</accession>
<keyword evidence="2" id="KW-1185">Reference proteome</keyword>
<organism evidence="1 2">
    <name type="scientific">Marinigracilibium pacificum</name>
    <dbReference type="NCBI Taxonomy" id="2729599"/>
    <lineage>
        <taxon>Bacteria</taxon>
        <taxon>Pseudomonadati</taxon>
        <taxon>Bacteroidota</taxon>
        <taxon>Cytophagia</taxon>
        <taxon>Cytophagales</taxon>
        <taxon>Flammeovirgaceae</taxon>
        <taxon>Marinigracilibium</taxon>
    </lineage>
</organism>
<gene>
    <name evidence="1" type="ORF">HH304_18310</name>
</gene>
<reference evidence="1 2" key="1">
    <citation type="submission" date="2020-04" db="EMBL/GenBank/DDBJ databases">
        <title>Flammeovirgaceae bacterium KN852 isolated from deep sea.</title>
        <authorList>
            <person name="Zhang D.-C."/>
        </authorList>
    </citation>
    <scope>NUCLEOTIDE SEQUENCE [LARGE SCALE GENOMIC DNA]</scope>
    <source>
        <strain evidence="1 2">KN852</strain>
    </source>
</reference>
<dbReference type="RefSeq" id="WP_169684733.1">
    <property type="nucleotide sequence ID" value="NZ_JABBNU010000012.1"/>
</dbReference>
<evidence type="ECO:0008006" key="3">
    <source>
        <dbReference type="Google" id="ProtNLM"/>
    </source>
</evidence>
<comment type="caution">
    <text evidence="1">The sequence shown here is derived from an EMBL/GenBank/DDBJ whole genome shotgun (WGS) entry which is preliminary data.</text>
</comment>
<name>A0A848J7J2_9BACT</name>
<protein>
    <recommendedName>
        <fullName evidence="3">Lipocalin-like domain-containing protein</fullName>
    </recommendedName>
</protein>